<proteinExistence type="predicted"/>
<keyword evidence="3" id="KW-1185">Reference proteome</keyword>
<comment type="caution">
    <text evidence="2">The sequence shown here is derived from an EMBL/GenBank/DDBJ whole genome shotgun (WGS) entry which is preliminary data.</text>
</comment>
<organism evidence="2 3">
    <name type="scientific">Lichtheimia corymbifera JMRC:FSU:9682</name>
    <dbReference type="NCBI Taxonomy" id="1263082"/>
    <lineage>
        <taxon>Eukaryota</taxon>
        <taxon>Fungi</taxon>
        <taxon>Fungi incertae sedis</taxon>
        <taxon>Mucoromycota</taxon>
        <taxon>Mucoromycotina</taxon>
        <taxon>Mucoromycetes</taxon>
        <taxon>Mucorales</taxon>
        <taxon>Lichtheimiaceae</taxon>
        <taxon>Lichtheimia</taxon>
    </lineage>
</organism>
<evidence type="ECO:0000256" key="1">
    <source>
        <dbReference type="SAM" id="SignalP"/>
    </source>
</evidence>
<evidence type="ECO:0000313" key="2">
    <source>
        <dbReference type="EMBL" id="CDH57192.1"/>
    </source>
</evidence>
<feature type="chain" id="PRO_5001652896" evidence="1">
    <location>
        <begin position="25"/>
        <end position="140"/>
    </location>
</feature>
<accession>A0A068S5U2</accession>
<protein>
    <submittedName>
        <fullName evidence="2">Uncharacterized protein</fullName>
    </submittedName>
</protein>
<name>A0A068S5U2_9FUNG</name>
<reference evidence="2" key="1">
    <citation type="submission" date="2013-08" db="EMBL/GenBank/DDBJ databases">
        <title>Gene expansion shapes genome architecture in the human pathogen Lichtheimia corymbifera: an evolutionary genomics analysis in the ancient terrestrial Mucorales (Mucoromycotina).</title>
        <authorList>
            <person name="Schwartze V.U."/>
            <person name="Winter S."/>
            <person name="Shelest E."/>
            <person name="Marcet-Houben M."/>
            <person name="Horn F."/>
            <person name="Wehner S."/>
            <person name="Hoffmann K."/>
            <person name="Riege K."/>
            <person name="Sammeth M."/>
            <person name="Nowrousian M."/>
            <person name="Valiante V."/>
            <person name="Linde J."/>
            <person name="Jacobsen I.D."/>
            <person name="Marz M."/>
            <person name="Brakhage A.A."/>
            <person name="Gabaldon T."/>
            <person name="Bocker S."/>
            <person name="Voigt K."/>
        </authorList>
    </citation>
    <scope>NUCLEOTIDE SEQUENCE [LARGE SCALE GENOMIC DNA]</scope>
    <source>
        <strain evidence="2">FSU 9682</strain>
    </source>
</reference>
<dbReference type="OrthoDB" id="2249545at2759"/>
<dbReference type="VEuPathDB" id="FungiDB:LCOR_08165.1"/>
<dbReference type="AlphaFoldDB" id="A0A068S5U2"/>
<feature type="signal peptide" evidence="1">
    <location>
        <begin position="1"/>
        <end position="24"/>
    </location>
</feature>
<sequence length="140" mass="15808">MGSITRVTLAAMTIMSLIVQQTMGAPQQQQGCQGIDVLYPKDGSSFSRSEQETIYLILGNKLEDAKLDKISVTRHEDGKTLVKDMWTAIDKDETLSNIVVLQQDLQQLNTVLPDQFTFRIHIQQDDKQCVYQSPSFQVTE</sequence>
<dbReference type="Proteomes" id="UP000027586">
    <property type="component" value="Unassembled WGS sequence"/>
</dbReference>
<dbReference type="EMBL" id="CBTN010000044">
    <property type="protein sequence ID" value="CDH57192.1"/>
    <property type="molecule type" value="Genomic_DNA"/>
</dbReference>
<evidence type="ECO:0000313" key="3">
    <source>
        <dbReference type="Proteomes" id="UP000027586"/>
    </source>
</evidence>
<gene>
    <name evidence="2" type="ORF">LCOR_08165.1</name>
</gene>
<keyword evidence="1" id="KW-0732">Signal</keyword>